<keyword evidence="5" id="KW-1185">Reference proteome</keyword>
<evidence type="ECO:0000259" key="3">
    <source>
        <dbReference type="PROSITE" id="PS51778"/>
    </source>
</evidence>
<dbReference type="InterPro" id="IPR031968">
    <property type="entry name" value="VASt"/>
</dbReference>
<accession>A0ABQ9FGJ7</accession>
<proteinExistence type="predicted"/>
<dbReference type="InterPro" id="IPR051482">
    <property type="entry name" value="Cholesterol_transport"/>
</dbReference>
<sequence>MERLTLDEFYHISIDMMFELLFTDSLTFRTFLGSRKISDWSATPWQEDEKTATNRSRTVTYVLALNYSIGPKSSQTVERQICLKQSPSGSYYVIDVECTCPGIPYGDTFMVVNRYCLSKVSKSKCRLKVSSEVRYKKSVWGLVKTMIEKNSYQGVIDYFKALDIFLRREEKQESLKSQHSKKKLRKRRTRTGQNVIENPKLKPTRHLSLMESKTKQGRQPIIIQPSPSHNLIAQREELSQLNADSLVRVILVV</sequence>
<gene>
    <name evidence="4" type="ORF">KUTeg_006460</name>
</gene>
<feature type="domain" description="VASt" evidence="3">
    <location>
        <begin position="1"/>
        <end position="174"/>
    </location>
</feature>
<protein>
    <recommendedName>
        <fullName evidence="3">VASt domain-containing protein</fullName>
    </recommendedName>
</protein>
<evidence type="ECO:0000256" key="2">
    <source>
        <dbReference type="ARBA" id="ARBA00023136"/>
    </source>
</evidence>
<comment type="subcellular location">
    <subcellularLocation>
        <location evidence="1">Membrane</location>
    </subcellularLocation>
</comment>
<dbReference type="PROSITE" id="PS51778">
    <property type="entry name" value="VAST"/>
    <property type="match status" value="1"/>
</dbReference>
<name>A0ABQ9FGJ7_TEGGR</name>
<dbReference type="PANTHER" id="PTHR23319:SF4">
    <property type="entry name" value="GRAM DOMAIN CONTAINING 1B, ISOFORM E"/>
    <property type="match status" value="1"/>
</dbReference>
<reference evidence="4 5" key="1">
    <citation type="submission" date="2022-12" db="EMBL/GenBank/DDBJ databases">
        <title>Chromosome-level genome of Tegillarca granosa.</title>
        <authorList>
            <person name="Kim J."/>
        </authorList>
    </citation>
    <scope>NUCLEOTIDE SEQUENCE [LARGE SCALE GENOMIC DNA]</scope>
    <source>
        <strain evidence="4">Teg-2019</strain>
        <tissue evidence="4">Adductor muscle</tissue>
    </source>
</reference>
<comment type="caution">
    <text evidence="4">The sequence shown here is derived from an EMBL/GenBank/DDBJ whole genome shotgun (WGS) entry which is preliminary data.</text>
</comment>
<organism evidence="4 5">
    <name type="scientific">Tegillarca granosa</name>
    <name type="common">Malaysian cockle</name>
    <name type="synonym">Anadara granosa</name>
    <dbReference type="NCBI Taxonomy" id="220873"/>
    <lineage>
        <taxon>Eukaryota</taxon>
        <taxon>Metazoa</taxon>
        <taxon>Spiralia</taxon>
        <taxon>Lophotrochozoa</taxon>
        <taxon>Mollusca</taxon>
        <taxon>Bivalvia</taxon>
        <taxon>Autobranchia</taxon>
        <taxon>Pteriomorphia</taxon>
        <taxon>Arcoida</taxon>
        <taxon>Arcoidea</taxon>
        <taxon>Arcidae</taxon>
        <taxon>Tegillarca</taxon>
    </lineage>
</organism>
<evidence type="ECO:0000313" key="4">
    <source>
        <dbReference type="EMBL" id="KAJ8316446.1"/>
    </source>
</evidence>
<dbReference type="Proteomes" id="UP001217089">
    <property type="component" value="Unassembled WGS sequence"/>
</dbReference>
<dbReference type="PANTHER" id="PTHR23319">
    <property type="entry name" value="GRAM DOMAIN CONTAINING 1B, ISOFORM E"/>
    <property type="match status" value="1"/>
</dbReference>
<evidence type="ECO:0000256" key="1">
    <source>
        <dbReference type="ARBA" id="ARBA00004370"/>
    </source>
</evidence>
<dbReference type="EMBL" id="JARBDR010000328">
    <property type="protein sequence ID" value="KAJ8316446.1"/>
    <property type="molecule type" value="Genomic_DNA"/>
</dbReference>
<evidence type="ECO:0000313" key="5">
    <source>
        <dbReference type="Proteomes" id="UP001217089"/>
    </source>
</evidence>
<keyword evidence="2" id="KW-0472">Membrane</keyword>
<dbReference type="Pfam" id="PF16016">
    <property type="entry name" value="VASt"/>
    <property type="match status" value="1"/>
</dbReference>